<dbReference type="InterPro" id="IPR002559">
    <property type="entry name" value="Transposase_11"/>
</dbReference>
<dbReference type="Gene3D" id="3.90.350.10">
    <property type="entry name" value="Transposase Inhibitor Protein From Tn5, Chain A, domain 1"/>
    <property type="match status" value="1"/>
</dbReference>
<dbReference type="SUPFAM" id="SSF53098">
    <property type="entry name" value="Ribonuclease H-like"/>
    <property type="match status" value="1"/>
</dbReference>
<feature type="domain" description="Transposase IS4-like" evidence="1">
    <location>
        <begin position="11"/>
        <end position="104"/>
    </location>
</feature>
<organism evidence="2 3">
    <name type="scientific">Clostridium botulinum</name>
    <dbReference type="NCBI Taxonomy" id="1491"/>
    <lineage>
        <taxon>Bacteria</taxon>
        <taxon>Bacillati</taxon>
        <taxon>Bacillota</taxon>
        <taxon>Clostridia</taxon>
        <taxon>Eubacteriales</taxon>
        <taxon>Clostridiaceae</taxon>
        <taxon>Clostridium</taxon>
    </lineage>
</organism>
<evidence type="ECO:0000313" key="3">
    <source>
        <dbReference type="Proteomes" id="UP000473089"/>
    </source>
</evidence>
<dbReference type="AlphaFoldDB" id="A0A6M0SW88"/>
<protein>
    <submittedName>
        <fullName evidence="2">IS4/IS5 family transposase</fullName>
    </submittedName>
</protein>
<dbReference type="InterPro" id="IPR012337">
    <property type="entry name" value="RNaseH-like_sf"/>
</dbReference>
<dbReference type="Proteomes" id="UP000473089">
    <property type="component" value="Unassembled WGS sequence"/>
</dbReference>
<evidence type="ECO:0000259" key="1">
    <source>
        <dbReference type="Pfam" id="PF01609"/>
    </source>
</evidence>
<comment type="caution">
    <text evidence="2">The sequence shown here is derived from an EMBL/GenBank/DDBJ whole genome shotgun (WGS) entry which is preliminary data.</text>
</comment>
<dbReference type="PANTHER" id="PTHR33258">
    <property type="entry name" value="TRANSPOSASE INSL FOR INSERTION SEQUENCE ELEMENT IS186A-RELATED"/>
    <property type="match status" value="1"/>
</dbReference>
<reference evidence="2 3" key="1">
    <citation type="submission" date="2019-02" db="EMBL/GenBank/DDBJ databases">
        <title>Genome sequencing of Clostridium botulinum clinical isolates.</title>
        <authorList>
            <person name="Brunt J."/>
            <person name="Van Vliet A.H.M."/>
            <person name="Stringer S.C."/>
            <person name="Grant K.A."/>
            <person name="Carter A.C."/>
            <person name="Peck M.W."/>
        </authorList>
    </citation>
    <scope>NUCLEOTIDE SEQUENCE [LARGE SCALE GENOMIC DNA]</scope>
    <source>
        <strain evidence="2 3">R1125/03</strain>
    </source>
</reference>
<dbReference type="GO" id="GO:0003677">
    <property type="term" value="F:DNA binding"/>
    <property type="evidence" value="ECO:0007669"/>
    <property type="project" value="InterPro"/>
</dbReference>
<evidence type="ECO:0000313" key="2">
    <source>
        <dbReference type="EMBL" id="NFA58910.1"/>
    </source>
</evidence>
<dbReference type="EMBL" id="SGJP01000001">
    <property type="protein sequence ID" value="NFA58910.1"/>
    <property type="molecule type" value="Genomic_DNA"/>
</dbReference>
<gene>
    <name evidence="2" type="ORF">EXM42_00370</name>
</gene>
<accession>A0A6M0SW88</accession>
<proteinExistence type="predicted"/>
<name>A0A6M0SW88_CLOBO</name>
<dbReference type="PANTHER" id="PTHR33258:SF1">
    <property type="entry name" value="TRANSPOSASE INSL FOR INSERTION SEQUENCE ELEMENT IS186A-RELATED"/>
    <property type="match status" value="1"/>
</dbReference>
<dbReference type="GO" id="GO:0004803">
    <property type="term" value="F:transposase activity"/>
    <property type="evidence" value="ECO:0007669"/>
    <property type="project" value="InterPro"/>
</dbReference>
<sequence>MIITKLSEENKAKREMKEKLASKRNKSRMSKERADLWNGINIYATNISEKKINAHEIHELYTLRWQIELMFRVWKSLFKINKIKKVSLHRFECFLYGKLISIVLDSIIVFKAKKYAYLKKNKYISIYKAFAITRERSCEIRDSLFKNTKSYCSLINKIIDLILKKALKSKKKYKKQADDILELTKLPSAQLA</sequence>
<dbReference type="Pfam" id="PF01609">
    <property type="entry name" value="DDE_Tnp_1"/>
    <property type="match status" value="1"/>
</dbReference>
<dbReference type="GO" id="GO:0006313">
    <property type="term" value="P:DNA transposition"/>
    <property type="evidence" value="ECO:0007669"/>
    <property type="project" value="InterPro"/>
</dbReference>